<keyword evidence="6" id="KW-0408">Iron</keyword>
<dbReference type="EMBL" id="JBHSEL010000004">
    <property type="protein sequence ID" value="MFC4623817.1"/>
    <property type="molecule type" value="Genomic_DNA"/>
</dbReference>
<dbReference type="Proteomes" id="UP001596042">
    <property type="component" value="Unassembled WGS sequence"/>
</dbReference>
<dbReference type="PROSITE" id="PS50905">
    <property type="entry name" value="FERRITIN_LIKE"/>
    <property type="match status" value="1"/>
</dbReference>
<keyword evidence="5" id="KW-0479">Metal-binding</keyword>
<dbReference type="Gene3D" id="1.20.1260.10">
    <property type="match status" value="1"/>
</dbReference>
<evidence type="ECO:0000313" key="8">
    <source>
        <dbReference type="EMBL" id="MFC4623817.1"/>
    </source>
</evidence>
<feature type="domain" description="Ferritin-like diiron" evidence="7">
    <location>
        <begin position="1"/>
        <end position="141"/>
    </location>
</feature>
<comment type="cofactor">
    <cofactor evidence="1">
        <name>heme b</name>
        <dbReference type="ChEBI" id="CHEBI:60344"/>
    </cofactor>
</comment>
<reference evidence="9" key="1">
    <citation type="journal article" date="2019" name="Int. J. Syst. Evol. Microbiol.">
        <title>The Global Catalogue of Microorganisms (GCM) 10K type strain sequencing project: providing services to taxonomists for standard genome sequencing and annotation.</title>
        <authorList>
            <consortium name="The Broad Institute Genomics Platform"/>
            <consortium name="The Broad Institute Genome Sequencing Center for Infectious Disease"/>
            <person name="Wu L."/>
            <person name="Ma J."/>
        </authorList>
    </citation>
    <scope>NUCLEOTIDE SEQUENCE [LARGE SCALE GENOMIC DNA]</scope>
    <source>
        <strain evidence="9">CGMCC 1.15731</strain>
    </source>
</reference>
<evidence type="ECO:0000256" key="2">
    <source>
        <dbReference type="ARBA" id="ARBA00008093"/>
    </source>
</evidence>
<accession>A0ABV9H2G1</accession>
<proteinExistence type="inferred from homology"/>
<keyword evidence="3" id="KW-0409">Iron storage</keyword>
<dbReference type="PANTHER" id="PTHR30295:SF0">
    <property type="entry name" value="BACTERIOFERRITIN"/>
    <property type="match status" value="1"/>
</dbReference>
<evidence type="ECO:0000256" key="6">
    <source>
        <dbReference type="ARBA" id="ARBA00023004"/>
    </source>
</evidence>
<comment type="caution">
    <text evidence="8">The sequence shown here is derived from an EMBL/GenBank/DDBJ whole genome shotgun (WGS) entry which is preliminary data.</text>
</comment>
<sequence>MEQKQTIRNLNTALQMEITATHQYQLHAQVLDDWGLPGLAEMMRQEQAEETEHSDRFLDRILFLGGEPEVAFEKAPVRATSLREMFEADLKDEENAIRFYTNIQRRRRKPAPKVTSVRGCSLSRLCSTRKATRPGSRPSST</sequence>
<evidence type="ECO:0000313" key="9">
    <source>
        <dbReference type="Proteomes" id="UP001596042"/>
    </source>
</evidence>
<dbReference type="InterPro" id="IPR009078">
    <property type="entry name" value="Ferritin-like_SF"/>
</dbReference>
<name>A0ABV9H2G1_9HYPH</name>
<evidence type="ECO:0000256" key="3">
    <source>
        <dbReference type="ARBA" id="ARBA00022434"/>
    </source>
</evidence>
<dbReference type="InterPro" id="IPR012347">
    <property type="entry name" value="Ferritin-like"/>
</dbReference>
<evidence type="ECO:0000259" key="7">
    <source>
        <dbReference type="PROSITE" id="PS50905"/>
    </source>
</evidence>
<dbReference type="InterPro" id="IPR008331">
    <property type="entry name" value="Ferritin_DPS_dom"/>
</dbReference>
<keyword evidence="9" id="KW-1185">Reference proteome</keyword>
<organism evidence="8 9">
    <name type="scientific">Daeguia caeni</name>
    <dbReference type="NCBI Taxonomy" id="439612"/>
    <lineage>
        <taxon>Bacteria</taxon>
        <taxon>Pseudomonadati</taxon>
        <taxon>Pseudomonadota</taxon>
        <taxon>Alphaproteobacteria</taxon>
        <taxon>Hyphomicrobiales</taxon>
        <taxon>Brucellaceae</taxon>
        <taxon>Daeguia</taxon>
    </lineage>
</organism>
<evidence type="ECO:0000256" key="1">
    <source>
        <dbReference type="ARBA" id="ARBA00001970"/>
    </source>
</evidence>
<comment type="similarity">
    <text evidence="2">Belongs to the bacterioferritin family.</text>
</comment>
<dbReference type="Pfam" id="PF00210">
    <property type="entry name" value="Ferritin"/>
    <property type="match status" value="1"/>
</dbReference>
<dbReference type="PRINTS" id="PR00601">
    <property type="entry name" value="BACFERRITIN"/>
</dbReference>
<evidence type="ECO:0000256" key="5">
    <source>
        <dbReference type="ARBA" id="ARBA00022723"/>
    </source>
</evidence>
<gene>
    <name evidence="8" type="ORF">ACFO1V_00980</name>
</gene>
<dbReference type="InterPro" id="IPR009040">
    <property type="entry name" value="Ferritin-like_diiron"/>
</dbReference>
<keyword evidence="4" id="KW-0349">Heme</keyword>
<protein>
    <submittedName>
        <fullName evidence="8">Ferritin-like domain-containing protein</fullName>
    </submittedName>
</protein>
<dbReference type="InterPro" id="IPR002024">
    <property type="entry name" value="Bacterioferritin"/>
</dbReference>
<dbReference type="SUPFAM" id="SSF47240">
    <property type="entry name" value="Ferritin-like"/>
    <property type="match status" value="1"/>
</dbReference>
<dbReference type="PANTHER" id="PTHR30295">
    <property type="entry name" value="BACTERIOFERRITIN"/>
    <property type="match status" value="1"/>
</dbReference>
<evidence type="ECO:0000256" key="4">
    <source>
        <dbReference type="ARBA" id="ARBA00022617"/>
    </source>
</evidence>
<dbReference type="RefSeq" id="WP_198517369.1">
    <property type="nucleotide sequence ID" value="NZ_JBHEEZ010000048.1"/>
</dbReference>